<keyword evidence="3" id="KW-0808">Transferase</keyword>
<gene>
    <name evidence="7" type="ORF">ACFQJ7_07170</name>
</gene>
<dbReference type="GO" id="GO:0032259">
    <property type="term" value="P:methylation"/>
    <property type="evidence" value="ECO:0007669"/>
    <property type="project" value="UniProtKB-KW"/>
</dbReference>
<reference evidence="7 8" key="1">
    <citation type="journal article" date="2014" name="Int. J. Syst. Evol. Microbiol.">
        <title>Complete genome sequence of Corynebacterium casei LMG S-19264T (=DSM 44701T), isolated from a smear-ripened cheese.</title>
        <authorList>
            <consortium name="US DOE Joint Genome Institute (JGI-PGF)"/>
            <person name="Walter F."/>
            <person name="Albersmeier A."/>
            <person name="Kalinowski J."/>
            <person name="Ruckert C."/>
        </authorList>
    </citation>
    <scope>NUCLEOTIDE SEQUENCE [LARGE SCALE GENOMIC DNA]</scope>
    <source>
        <strain evidence="7 8">CGMCC 4.7215</strain>
    </source>
</reference>
<dbReference type="PROSITE" id="PS00092">
    <property type="entry name" value="N6_MTASE"/>
    <property type="match status" value="1"/>
</dbReference>
<dbReference type="InterPro" id="IPR029063">
    <property type="entry name" value="SAM-dependent_MTases_sf"/>
</dbReference>
<dbReference type="InterPro" id="IPR050953">
    <property type="entry name" value="N4_N6_ade-DNA_methylase"/>
</dbReference>
<comment type="caution">
    <text evidence="7">The sequence shown here is derived from an EMBL/GenBank/DDBJ whole genome shotgun (WGS) entry which is preliminary data.</text>
</comment>
<comment type="catalytic activity">
    <reaction evidence="5">
        <text>a 2'-deoxyadenosine in DNA + S-adenosyl-L-methionine = an N(6)-methyl-2'-deoxyadenosine in DNA + S-adenosyl-L-homocysteine + H(+)</text>
        <dbReference type="Rhea" id="RHEA:15197"/>
        <dbReference type="Rhea" id="RHEA-COMP:12418"/>
        <dbReference type="Rhea" id="RHEA-COMP:12419"/>
        <dbReference type="ChEBI" id="CHEBI:15378"/>
        <dbReference type="ChEBI" id="CHEBI:57856"/>
        <dbReference type="ChEBI" id="CHEBI:59789"/>
        <dbReference type="ChEBI" id="CHEBI:90615"/>
        <dbReference type="ChEBI" id="CHEBI:90616"/>
        <dbReference type="EC" id="2.1.1.72"/>
    </reaction>
</comment>
<feature type="domain" description="Type II methyltransferase M.TaqI-like" evidence="6">
    <location>
        <begin position="483"/>
        <end position="658"/>
    </location>
</feature>
<proteinExistence type="predicted"/>
<evidence type="ECO:0000313" key="7">
    <source>
        <dbReference type="EMBL" id="MFC7125819.1"/>
    </source>
</evidence>
<evidence type="ECO:0000259" key="6">
    <source>
        <dbReference type="Pfam" id="PF07669"/>
    </source>
</evidence>
<keyword evidence="4" id="KW-0949">S-adenosyl-L-methionine</keyword>
<name>A0ABD5X7H8_9EURY</name>
<evidence type="ECO:0000256" key="1">
    <source>
        <dbReference type="ARBA" id="ARBA00011900"/>
    </source>
</evidence>
<protein>
    <recommendedName>
        <fullName evidence="1">site-specific DNA-methyltransferase (adenine-specific)</fullName>
        <ecNumber evidence="1">2.1.1.72</ecNumber>
    </recommendedName>
</protein>
<feature type="domain" description="Type II methyltransferase M.TaqI-like" evidence="6">
    <location>
        <begin position="725"/>
        <end position="792"/>
    </location>
</feature>
<accession>A0ABD5X7H8</accession>
<sequence>MALQQITANDIAGWDSLQDIADSFEKRGLKPRPNLGEDNELVLQLADDEFIVLVNAGPGEAATDFKPDNRSRHTNLVATNDFEDFTFLTRTRSWEGQQHGRIKHQKISFSKDQFTRDSGEKNTVLKKLNSIEYGSSAAIYDTLYDTQQVVKEFYEEFEELRTDLVQEVSGIPDDRGDAKQRYVQVILDRMIFLYFIQEKRLLDRNPNYLHEQPGDVIADGEDRYENFYRPLFFDYLAEDKQNPDFGSLPYLNGGLFAKNPVEEEFADAKLGESAEETNELFDEILDFLSDWNWNVDERLDIVDPKNLSPAILGHIFEQTVNQKEMGAYYTPEEITGFMSRRTIHPYLLDQLNDAVDAEYDEIDDVFGFPGIEASSDEAALADGGTMTRQVPTNNVETKHVETLYHDILKEVHVLDPAVGSGAFLLAAQDVLVDIYMQCIEYFQQLESEGKGWELDSRTRDELEEVNKGQGGVSLYAKRTIILNNLYGVDIDQGAVEICKLRLWLSMVADIEDEPNEVEPLPNIDFNIRQGNSLIGFTDVEEVATESGDASLSNYGGGTGTGIKEMYEGVIEAIERHQDATSSKVATNARKLAESRIDSHSEKLNEKILKQFHDAGIEKVDEKTLEEYHPFHWVIEFPTIYRDGGFDIIIGNPPWDVLTPDRSHFFPKYDERFRTRPPSEKDRKEEELLSNPDIAAEYEEFKKNMQIRSDYYNSSDQYELQKPTVGGQTVATETDLSLLFFERVTQLAGDQSYVTQIMPGNFFLGATAKDLREYIINKTELKHFVQFENKDLFNNVDDRYHFAICTFRNSGSTEVVNGGFASGDTSILINFDRDSIDIPSEVLAEYSPESRIFPFFRSQELIDSLSKFVDHPPIGEKVGDDWFVSLYMKELDRANDSDLLIEQQEDGDYPIYEGKNMHQFAYDDTSVFDINPISLWGVDEDDPGRSAKHRVRMKNFRSRDPDASLKKAIYNKFDGSGSQKSFVNGLLEQHGRPELSKEDVLLDCTKYRIAIRKITNSTNERTLIAGVIPKDTVTVHSIATVRPHVVEPTEDDLGNYPMHSAYEEVFTDEELFVVLGLLNSIPIDYLMRTKIDTNIVQYKLNETQLPRLTASDNWFNWISQRAARLNCYGDEFSEMRDRLGGIDPATDAQKRRELQAEIDAAAFHAYGMNEEETKFILSDFYQVDSPKLMDDPYFDLVFEKYSDLDEEGPYP</sequence>
<dbReference type="Gene3D" id="3.40.50.150">
    <property type="entry name" value="Vaccinia Virus protein VP39"/>
    <property type="match status" value="1"/>
</dbReference>
<dbReference type="Pfam" id="PF07669">
    <property type="entry name" value="Eco57I"/>
    <property type="match status" value="2"/>
</dbReference>
<organism evidence="7 8">
    <name type="scientific">Halovenus rubra</name>
    <dbReference type="NCBI Taxonomy" id="869890"/>
    <lineage>
        <taxon>Archaea</taxon>
        <taxon>Methanobacteriati</taxon>
        <taxon>Methanobacteriota</taxon>
        <taxon>Stenosarchaea group</taxon>
        <taxon>Halobacteria</taxon>
        <taxon>Halobacteriales</taxon>
        <taxon>Haloarculaceae</taxon>
        <taxon>Halovenus</taxon>
    </lineage>
</organism>
<evidence type="ECO:0000256" key="4">
    <source>
        <dbReference type="ARBA" id="ARBA00022691"/>
    </source>
</evidence>
<dbReference type="GO" id="GO:0009007">
    <property type="term" value="F:site-specific DNA-methyltransferase (adenine-specific) activity"/>
    <property type="evidence" value="ECO:0007669"/>
    <property type="project" value="UniProtKB-EC"/>
</dbReference>
<dbReference type="AlphaFoldDB" id="A0ABD5X7H8"/>
<evidence type="ECO:0000256" key="2">
    <source>
        <dbReference type="ARBA" id="ARBA00022603"/>
    </source>
</evidence>
<dbReference type="Proteomes" id="UP001596414">
    <property type="component" value="Unassembled WGS sequence"/>
</dbReference>
<dbReference type="EMBL" id="JBHSZQ010000009">
    <property type="protein sequence ID" value="MFC7125819.1"/>
    <property type="molecule type" value="Genomic_DNA"/>
</dbReference>
<dbReference type="SUPFAM" id="SSF53335">
    <property type="entry name" value="S-adenosyl-L-methionine-dependent methyltransferases"/>
    <property type="match status" value="1"/>
</dbReference>
<evidence type="ECO:0000256" key="5">
    <source>
        <dbReference type="ARBA" id="ARBA00047942"/>
    </source>
</evidence>
<dbReference type="EC" id="2.1.1.72" evidence="1"/>
<dbReference type="PANTHER" id="PTHR33841:SF1">
    <property type="entry name" value="DNA METHYLTRANSFERASE A"/>
    <property type="match status" value="1"/>
</dbReference>
<evidence type="ECO:0000256" key="3">
    <source>
        <dbReference type="ARBA" id="ARBA00022679"/>
    </source>
</evidence>
<evidence type="ECO:0000313" key="8">
    <source>
        <dbReference type="Proteomes" id="UP001596414"/>
    </source>
</evidence>
<keyword evidence="2 7" id="KW-0489">Methyltransferase</keyword>
<dbReference type="InterPro" id="IPR002052">
    <property type="entry name" value="DNA_methylase_N6_adenine_CS"/>
</dbReference>
<dbReference type="InterPro" id="IPR011639">
    <property type="entry name" value="MethylTrfase_TaqI-like_dom"/>
</dbReference>
<dbReference type="PANTHER" id="PTHR33841">
    <property type="entry name" value="DNA METHYLTRANSFERASE YEEA-RELATED"/>
    <property type="match status" value="1"/>
</dbReference>
<dbReference type="RefSeq" id="WP_267638679.1">
    <property type="nucleotide sequence ID" value="NZ_JAODIY010000018.1"/>
</dbReference>